<feature type="domain" description="Major facilitator superfamily (MFS) profile" evidence="5">
    <location>
        <begin position="286"/>
        <end position="479"/>
    </location>
</feature>
<name>A0A8K0X759_9PEZI</name>
<feature type="transmembrane region" description="Helical" evidence="4">
    <location>
        <begin position="99"/>
        <end position="121"/>
    </location>
</feature>
<feature type="transmembrane region" description="Helical" evidence="4">
    <location>
        <begin position="322"/>
        <end position="342"/>
    </location>
</feature>
<feature type="transmembrane region" description="Helical" evidence="4">
    <location>
        <begin position="128"/>
        <end position="144"/>
    </location>
</feature>
<dbReference type="InterPro" id="IPR011701">
    <property type="entry name" value="MFS"/>
</dbReference>
<evidence type="ECO:0000256" key="2">
    <source>
        <dbReference type="ARBA" id="ARBA00006727"/>
    </source>
</evidence>
<comment type="subcellular location">
    <subcellularLocation>
        <location evidence="1">Membrane</location>
        <topology evidence="1">Multi-pass membrane protein</topology>
    </subcellularLocation>
</comment>
<dbReference type="InterPro" id="IPR036259">
    <property type="entry name" value="MFS_trans_sf"/>
</dbReference>
<dbReference type="PANTHER" id="PTHR11360:SF230">
    <property type="entry name" value="MONOCARBOXYLATE TRANSPORTER, PUTATIVE (AFU_ORTHOLOGUE AFUA_2G12790)-RELATED"/>
    <property type="match status" value="1"/>
</dbReference>
<dbReference type="Gene3D" id="1.20.1250.20">
    <property type="entry name" value="MFS general substrate transporter like domains"/>
    <property type="match status" value="1"/>
</dbReference>
<organism evidence="6 7">
    <name type="scientific">Plectosphaerella cucumerina</name>
    <dbReference type="NCBI Taxonomy" id="40658"/>
    <lineage>
        <taxon>Eukaryota</taxon>
        <taxon>Fungi</taxon>
        <taxon>Dikarya</taxon>
        <taxon>Ascomycota</taxon>
        <taxon>Pezizomycotina</taxon>
        <taxon>Sordariomycetes</taxon>
        <taxon>Hypocreomycetidae</taxon>
        <taxon>Glomerellales</taxon>
        <taxon>Plectosphaerellaceae</taxon>
        <taxon>Plectosphaerella</taxon>
    </lineage>
</organism>
<feature type="region of interest" description="Disordered" evidence="3">
    <location>
        <begin position="251"/>
        <end position="274"/>
    </location>
</feature>
<evidence type="ECO:0000256" key="4">
    <source>
        <dbReference type="SAM" id="Phobius"/>
    </source>
</evidence>
<feature type="region of interest" description="Disordered" evidence="3">
    <location>
        <begin position="1"/>
        <end position="39"/>
    </location>
</feature>
<feature type="transmembrane region" description="Helical" evidence="4">
    <location>
        <begin position="56"/>
        <end position="79"/>
    </location>
</feature>
<feature type="transmembrane region" description="Helical" evidence="4">
    <location>
        <begin position="150"/>
        <end position="173"/>
    </location>
</feature>
<evidence type="ECO:0000256" key="3">
    <source>
        <dbReference type="SAM" id="MobiDB-lite"/>
    </source>
</evidence>
<feature type="transmembrane region" description="Helical" evidence="4">
    <location>
        <begin position="380"/>
        <end position="403"/>
    </location>
</feature>
<proteinExistence type="inferred from homology"/>
<dbReference type="Pfam" id="PF07690">
    <property type="entry name" value="MFS_1"/>
    <property type="match status" value="1"/>
</dbReference>
<evidence type="ECO:0000259" key="5">
    <source>
        <dbReference type="PROSITE" id="PS50850"/>
    </source>
</evidence>
<comment type="caution">
    <text evidence="6">The sequence shown here is derived from an EMBL/GenBank/DDBJ whole genome shotgun (WGS) entry which is preliminary data.</text>
</comment>
<keyword evidence="4" id="KW-0472">Membrane</keyword>
<feature type="transmembrane region" description="Helical" evidence="4">
    <location>
        <begin position="289"/>
        <end position="310"/>
    </location>
</feature>
<feature type="compositionally biased region" description="Polar residues" evidence="3">
    <location>
        <begin position="11"/>
        <end position="25"/>
    </location>
</feature>
<dbReference type="PANTHER" id="PTHR11360">
    <property type="entry name" value="MONOCARBOXYLATE TRANSPORTER"/>
    <property type="match status" value="1"/>
</dbReference>
<dbReference type="OrthoDB" id="6499973at2759"/>
<keyword evidence="7" id="KW-1185">Reference proteome</keyword>
<dbReference type="EMBL" id="JAGPXD010000001">
    <property type="protein sequence ID" value="KAH7374506.1"/>
    <property type="molecule type" value="Genomic_DNA"/>
</dbReference>
<evidence type="ECO:0000256" key="1">
    <source>
        <dbReference type="ARBA" id="ARBA00004141"/>
    </source>
</evidence>
<dbReference type="AlphaFoldDB" id="A0A8K0X759"/>
<protein>
    <submittedName>
        <fullName evidence="6">Riboflavin transporter MCH5</fullName>
    </submittedName>
</protein>
<feature type="transmembrane region" description="Helical" evidence="4">
    <location>
        <begin position="447"/>
        <end position="468"/>
    </location>
</feature>
<dbReference type="Proteomes" id="UP000813385">
    <property type="component" value="Unassembled WGS sequence"/>
</dbReference>
<comment type="similarity">
    <text evidence="2">Belongs to the major facilitator superfamily. Monocarboxylate porter (TC 2.A.1.13) family.</text>
</comment>
<dbReference type="PROSITE" id="PS50850">
    <property type="entry name" value="MFS"/>
    <property type="match status" value="1"/>
</dbReference>
<reference evidence="6" key="1">
    <citation type="journal article" date="2021" name="Nat. Commun.">
        <title>Genetic determinants of endophytism in the Arabidopsis root mycobiome.</title>
        <authorList>
            <person name="Mesny F."/>
            <person name="Miyauchi S."/>
            <person name="Thiergart T."/>
            <person name="Pickel B."/>
            <person name="Atanasova L."/>
            <person name="Karlsson M."/>
            <person name="Huettel B."/>
            <person name="Barry K.W."/>
            <person name="Haridas S."/>
            <person name="Chen C."/>
            <person name="Bauer D."/>
            <person name="Andreopoulos W."/>
            <person name="Pangilinan J."/>
            <person name="LaButti K."/>
            <person name="Riley R."/>
            <person name="Lipzen A."/>
            <person name="Clum A."/>
            <person name="Drula E."/>
            <person name="Henrissat B."/>
            <person name="Kohler A."/>
            <person name="Grigoriev I.V."/>
            <person name="Martin F.M."/>
            <person name="Hacquard S."/>
        </authorList>
    </citation>
    <scope>NUCLEOTIDE SEQUENCE</scope>
    <source>
        <strain evidence="6">MPI-CAGE-AT-0016</strain>
    </source>
</reference>
<dbReference type="GO" id="GO:0016020">
    <property type="term" value="C:membrane"/>
    <property type="evidence" value="ECO:0007669"/>
    <property type="project" value="UniProtKB-SubCell"/>
</dbReference>
<evidence type="ECO:0000313" key="7">
    <source>
        <dbReference type="Proteomes" id="UP000813385"/>
    </source>
</evidence>
<feature type="transmembrane region" description="Helical" evidence="4">
    <location>
        <begin position="185"/>
        <end position="205"/>
    </location>
</feature>
<dbReference type="GO" id="GO:0022857">
    <property type="term" value="F:transmembrane transporter activity"/>
    <property type="evidence" value="ECO:0007669"/>
    <property type="project" value="InterPro"/>
</dbReference>
<dbReference type="InterPro" id="IPR050327">
    <property type="entry name" value="Proton-linked_MCT"/>
</dbReference>
<gene>
    <name evidence="6" type="ORF">B0T11DRAFT_248523</name>
</gene>
<accession>A0A8K0X759</accession>
<keyword evidence="4" id="KW-1133">Transmembrane helix</keyword>
<feature type="transmembrane region" description="Helical" evidence="4">
    <location>
        <begin position="217"/>
        <end position="240"/>
    </location>
</feature>
<dbReference type="SUPFAM" id="SSF103473">
    <property type="entry name" value="MFS general substrate transporter"/>
    <property type="match status" value="1"/>
</dbReference>
<keyword evidence="4" id="KW-0812">Transmembrane</keyword>
<dbReference type="InterPro" id="IPR020846">
    <property type="entry name" value="MFS_dom"/>
</dbReference>
<feature type="transmembrane region" description="Helical" evidence="4">
    <location>
        <begin position="415"/>
        <end position="435"/>
    </location>
</feature>
<sequence length="479" mass="51343">MPSITGDLRHSTTAAQPTSEKPSQQDAHRQNLSHEVATPESTAAVLPRIIEPEQKWTAWLCVAGSFLYLAPSYGFMQSVGTIQAYLSLNQLSEYSDRDIGWIPGMYTFLALFLGLQTGPLVDVYGPRVIGPLALLTTVPMFFLLGECKTYWQFMLCLGVLGGIGAALSAYLAIAIVGKLFNRFRGLAMGIALAGSSSGGIIFPLMLRSTLPSWGYQWSLRTMGFVVAGMMVVGMLCMLPFDGLMRGPAMGGVQEPPSRPVDESGEVPQEAPQPERSASINFNAFRSPPFSFITGCLFLLEFIMFGISGILPTIVHSSGFPESAGYIMIAILNGASCFGRIIPGLMGDRLGHFNMLIIMAIVTFVGTAATMLPFGSTHIEALYVFSGLWGFGSGSFLSLTPVCMGKTCEAKDYGRYYGTMNFIVSFGLLITVPIGGQMLNAMGATALSGLYLAILCLGGVSAFASRALLVGSWFDLRAII</sequence>
<feature type="transmembrane region" description="Helical" evidence="4">
    <location>
        <begin position="354"/>
        <end position="374"/>
    </location>
</feature>
<evidence type="ECO:0000313" key="6">
    <source>
        <dbReference type="EMBL" id="KAH7374506.1"/>
    </source>
</evidence>